<feature type="coiled-coil region" evidence="1">
    <location>
        <begin position="19"/>
        <end position="53"/>
    </location>
</feature>
<keyword evidence="4" id="KW-1185">Reference proteome</keyword>
<organism evidence="3 4">
    <name type="scientific">Brenthis ino</name>
    <name type="common">lesser marbled fritillary</name>
    <dbReference type="NCBI Taxonomy" id="405034"/>
    <lineage>
        <taxon>Eukaryota</taxon>
        <taxon>Metazoa</taxon>
        <taxon>Ecdysozoa</taxon>
        <taxon>Arthropoda</taxon>
        <taxon>Hexapoda</taxon>
        <taxon>Insecta</taxon>
        <taxon>Pterygota</taxon>
        <taxon>Neoptera</taxon>
        <taxon>Endopterygota</taxon>
        <taxon>Lepidoptera</taxon>
        <taxon>Glossata</taxon>
        <taxon>Ditrysia</taxon>
        <taxon>Papilionoidea</taxon>
        <taxon>Nymphalidae</taxon>
        <taxon>Heliconiinae</taxon>
        <taxon>Argynnini</taxon>
        <taxon>Brenthis</taxon>
    </lineage>
</organism>
<protein>
    <submittedName>
        <fullName evidence="3">Uncharacterized protein</fullName>
    </submittedName>
</protein>
<evidence type="ECO:0000256" key="2">
    <source>
        <dbReference type="SAM" id="MobiDB-lite"/>
    </source>
</evidence>
<evidence type="ECO:0000256" key="1">
    <source>
        <dbReference type="SAM" id="Coils"/>
    </source>
</evidence>
<dbReference type="AlphaFoldDB" id="A0A8J9UMQ0"/>
<feature type="region of interest" description="Disordered" evidence="2">
    <location>
        <begin position="288"/>
        <end position="329"/>
    </location>
</feature>
<dbReference type="OrthoDB" id="7426765at2759"/>
<feature type="non-terminal residue" evidence="3">
    <location>
        <position position="329"/>
    </location>
</feature>
<evidence type="ECO:0000313" key="4">
    <source>
        <dbReference type="Proteomes" id="UP000838878"/>
    </source>
</evidence>
<evidence type="ECO:0000313" key="3">
    <source>
        <dbReference type="EMBL" id="CAH0722958.1"/>
    </source>
</evidence>
<accession>A0A8J9UMQ0</accession>
<dbReference type="EMBL" id="OV170223">
    <property type="protein sequence ID" value="CAH0722958.1"/>
    <property type="molecule type" value="Genomic_DNA"/>
</dbReference>
<feature type="compositionally biased region" description="Acidic residues" evidence="2">
    <location>
        <begin position="314"/>
        <end position="329"/>
    </location>
</feature>
<sequence>MTNNKKQLKITKIFRKGAVAKLPDDNDVLHEELQQLEEKLKEKQNELFQIQRNSYRKKVFPQKRKEESFIRPQKIILTNSVESLHRDLELMSMLTGVEVQSYVANEHCCVLYHMQHKSENVVKHGLRIDMNAGGNIISKSSLPVGFNLNAIMEDFDNVMMPECLGAIRRGLVAYYNRIEQFEALKKLLNIEAEMFKILDGSHIEISFFAQDATEEEEHQFNVTLILEYRLYDIRPKTYSFKEIDLPDGASEILREQCIVFKRKPLHMAFKEAFLNDVGTYRLVQQLGPRRSEDQVRKPKRFRPNKHNYNNDDTFQPEDCSDQGEEDIFE</sequence>
<name>A0A8J9UMQ0_9NEOP</name>
<gene>
    <name evidence="3" type="ORF">BINO364_LOCUS8838</name>
</gene>
<proteinExistence type="predicted"/>
<reference evidence="3" key="1">
    <citation type="submission" date="2021-12" db="EMBL/GenBank/DDBJ databases">
        <authorList>
            <person name="Martin H S."/>
        </authorList>
    </citation>
    <scope>NUCLEOTIDE SEQUENCE</scope>
</reference>
<keyword evidence="1" id="KW-0175">Coiled coil</keyword>
<dbReference type="Proteomes" id="UP000838878">
    <property type="component" value="Chromosome 3"/>
</dbReference>